<comment type="similarity">
    <text evidence="1 3">Belongs to the enoyl-CoA hydratase/isomerase family.</text>
</comment>
<protein>
    <submittedName>
        <fullName evidence="4">Enoyl-CoA hydratase/isomerase family protein</fullName>
    </submittedName>
</protein>
<accession>A0A932CRJ9</accession>
<evidence type="ECO:0000256" key="2">
    <source>
        <dbReference type="ARBA" id="ARBA00023239"/>
    </source>
</evidence>
<dbReference type="InterPro" id="IPR014748">
    <property type="entry name" value="Enoyl-CoA_hydra_C"/>
</dbReference>
<evidence type="ECO:0000313" key="5">
    <source>
        <dbReference type="Proteomes" id="UP000769766"/>
    </source>
</evidence>
<dbReference type="CDD" id="cd06558">
    <property type="entry name" value="crotonase-like"/>
    <property type="match status" value="1"/>
</dbReference>
<dbReference type="FunFam" id="1.10.12.10:FF:000001">
    <property type="entry name" value="Probable enoyl-CoA hydratase, mitochondrial"/>
    <property type="match status" value="1"/>
</dbReference>
<dbReference type="AlphaFoldDB" id="A0A932CRJ9"/>
<dbReference type="InterPro" id="IPR001753">
    <property type="entry name" value="Enoyl-CoA_hydra/iso"/>
</dbReference>
<dbReference type="Proteomes" id="UP000769766">
    <property type="component" value="Unassembled WGS sequence"/>
</dbReference>
<dbReference type="SUPFAM" id="SSF52096">
    <property type="entry name" value="ClpP/crotonase"/>
    <property type="match status" value="1"/>
</dbReference>
<dbReference type="EMBL" id="JACPRF010000406">
    <property type="protein sequence ID" value="MBI2877836.1"/>
    <property type="molecule type" value="Genomic_DNA"/>
</dbReference>
<dbReference type="PROSITE" id="PS00166">
    <property type="entry name" value="ENOYL_COA_HYDRATASE"/>
    <property type="match status" value="1"/>
</dbReference>
<dbReference type="PANTHER" id="PTHR11941">
    <property type="entry name" value="ENOYL-COA HYDRATASE-RELATED"/>
    <property type="match status" value="1"/>
</dbReference>
<gene>
    <name evidence="4" type="ORF">HYY20_13255</name>
</gene>
<evidence type="ECO:0000256" key="3">
    <source>
        <dbReference type="RuleBase" id="RU003707"/>
    </source>
</evidence>
<sequence>MHHFQNILYEKRGPGAWIYLNRPNLMNPLNLEIVQEIGEAIEDVEKDQSIKAVVITGKGKAFSAGADLTFIKQIFETPEGPQVFRNYTRTWERVFYNLLNCRVPVIAAVNGLALAGGLELVLACDLVIASEEARIGDQHANFGLIAGGGGTQWLPRKIGINRAKELLITGDWLTPQQAMDWGLVYRVVPADKLEEAATELVNKIATKSTAASRIVKQLVNQGMQMDIQNALQLEQWAVHYHFTGEDVKEGLAAFKEKRKPTFK</sequence>
<dbReference type="GO" id="GO:0016836">
    <property type="term" value="F:hydro-lyase activity"/>
    <property type="evidence" value="ECO:0007669"/>
    <property type="project" value="UniProtKB-ARBA"/>
</dbReference>
<keyword evidence="2" id="KW-0456">Lyase</keyword>
<proteinExistence type="inferred from homology"/>
<evidence type="ECO:0000256" key="1">
    <source>
        <dbReference type="ARBA" id="ARBA00005254"/>
    </source>
</evidence>
<comment type="caution">
    <text evidence="4">The sequence shown here is derived from an EMBL/GenBank/DDBJ whole genome shotgun (WGS) entry which is preliminary data.</text>
</comment>
<name>A0A932CRJ9_UNCTE</name>
<dbReference type="Gene3D" id="3.90.226.10">
    <property type="entry name" value="2-enoyl-CoA Hydratase, Chain A, domain 1"/>
    <property type="match status" value="1"/>
</dbReference>
<reference evidence="4" key="1">
    <citation type="submission" date="2020-07" db="EMBL/GenBank/DDBJ databases">
        <title>Huge and variable diversity of episymbiotic CPR bacteria and DPANN archaea in groundwater ecosystems.</title>
        <authorList>
            <person name="He C.Y."/>
            <person name="Keren R."/>
            <person name="Whittaker M."/>
            <person name="Farag I.F."/>
            <person name="Doudna J."/>
            <person name="Cate J.H.D."/>
            <person name="Banfield J.F."/>
        </authorList>
    </citation>
    <scope>NUCLEOTIDE SEQUENCE</scope>
    <source>
        <strain evidence="4">NC_groundwater_672_Ag_B-0.1um_62_36</strain>
    </source>
</reference>
<dbReference type="GO" id="GO:0006635">
    <property type="term" value="P:fatty acid beta-oxidation"/>
    <property type="evidence" value="ECO:0007669"/>
    <property type="project" value="TreeGrafter"/>
</dbReference>
<dbReference type="InterPro" id="IPR018376">
    <property type="entry name" value="Enoyl-CoA_hyd/isom_CS"/>
</dbReference>
<organism evidence="4 5">
    <name type="scientific">Tectimicrobiota bacterium</name>
    <dbReference type="NCBI Taxonomy" id="2528274"/>
    <lineage>
        <taxon>Bacteria</taxon>
        <taxon>Pseudomonadati</taxon>
        <taxon>Nitrospinota/Tectimicrobiota group</taxon>
        <taxon>Candidatus Tectimicrobiota</taxon>
    </lineage>
</organism>
<dbReference type="PANTHER" id="PTHR11941:SF54">
    <property type="entry name" value="ENOYL-COA HYDRATASE, MITOCHONDRIAL"/>
    <property type="match status" value="1"/>
</dbReference>
<dbReference type="InterPro" id="IPR029045">
    <property type="entry name" value="ClpP/crotonase-like_dom_sf"/>
</dbReference>
<dbReference type="Pfam" id="PF00378">
    <property type="entry name" value="ECH_1"/>
    <property type="match status" value="1"/>
</dbReference>
<dbReference type="Gene3D" id="1.10.12.10">
    <property type="entry name" value="Lyase 2-enoyl-coa Hydratase, Chain A, domain 2"/>
    <property type="match status" value="1"/>
</dbReference>
<evidence type="ECO:0000313" key="4">
    <source>
        <dbReference type="EMBL" id="MBI2877836.1"/>
    </source>
</evidence>